<evidence type="ECO:0000313" key="3">
    <source>
        <dbReference type="Proteomes" id="UP000195755"/>
    </source>
</evidence>
<gene>
    <name evidence="2" type="ORF">SMD11_0228</name>
</gene>
<dbReference type="Proteomes" id="UP000195755">
    <property type="component" value="Chromosome"/>
</dbReference>
<evidence type="ECO:0000313" key="2">
    <source>
        <dbReference type="EMBL" id="ARZ65894.1"/>
    </source>
</evidence>
<dbReference type="OrthoDB" id="4326748at2"/>
<dbReference type="KEGG" id="salj:SMD11_0228"/>
<accession>A0A1Z2KV17</accession>
<proteinExistence type="predicted"/>
<protein>
    <submittedName>
        <fullName evidence="2">Uncharacterized protein</fullName>
    </submittedName>
</protein>
<reference evidence="2 3" key="1">
    <citation type="submission" date="2017-06" db="EMBL/GenBank/DDBJ databases">
        <title>Streptomyces albireticuli Genome sequencing and assembly.</title>
        <authorList>
            <person name="Wang Y."/>
            <person name="Du B."/>
            <person name="Ding Y."/>
            <person name="Liu H."/>
            <person name="Hou Q."/>
            <person name="Liu K."/>
            <person name="Yao L."/>
            <person name="Wang C."/>
        </authorList>
    </citation>
    <scope>NUCLEOTIDE SEQUENCE [LARGE SCALE GENOMIC DNA]</scope>
    <source>
        <strain evidence="2 3">MDJK11</strain>
    </source>
</reference>
<evidence type="ECO:0000256" key="1">
    <source>
        <dbReference type="SAM" id="MobiDB-lite"/>
    </source>
</evidence>
<dbReference type="AlphaFoldDB" id="A0A1Z2KV17"/>
<organism evidence="2 3">
    <name type="scientific">Streptomyces albireticuli</name>
    <dbReference type="NCBI Taxonomy" id="1940"/>
    <lineage>
        <taxon>Bacteria</taxon>
        <taxon>Bacillati</taxon>
        <taxon>Actinomycetota</taxon>
        <taxon>Actinomycetes</taxon>
        <taxon>Kitasatosporales</taxon>
        <taxon>Streptomycetaceae</taxon>
        <taxon>Streptomyces</taxon>
    </lineage>
</organism>
<feature type="compositionally biased region" description="Basic and acidic residues" evidence="1">
    <location>
        <begin position="47"/>
        <end position="74"/>
    </location>
</feature>
<sequence>MSKVQRETGPQGEVLCPVCKQPLAMTIKRRRKTLGIFVPVWTPRRCHNPDCPEYREGPDPDLEAHPEDGRPQEH</sequence>
<dbReference type="RefSeq" id="WP_087924597.1">
    <property type="nucleotide sequence ID" value="NZ_CP021744.1"/>
</dbReference>
<name>A0A1Z2KV17_9ACTN</name>
<dbReference type="EMBL" id="CP021744">
    <property type="protein sequence ID" value="ARZ65894.1"/>
    <property type="molecule type" value="Genomic_DNA"/>
</dbReference>
<feature type="region of interest" description="Disordered" evidence="1">
    <location>
        <begin position="44"/>
        <end position="74"/>
    </location>
</feature>